<gene>
    <name evidence="1" type="ORF">QNN03_04990</name>
</gene>
<evidence type="ECO:0000313" key="1">
    <source>
        <dbReference type="EMBL" id="MDL2075789.1"/>
    </source>
</evidence>
<evidence type="ECO:0008006" key="3">
    <source>
        <dbReference type="Google" id="ProtNLM"/>
    </source>
</evidence>
<proteinExistence type="predicted"/>
<accession>A0ABT7IT84</accession>
<dbReference type="EMBL" id="JASJUS010000003">
    <property type="protein sequence ID" value="MDL2075789.1"/>
    <property type="molecule type" value="Genomic_DNA"/>
</dbReference>
<dbReference type="SUPFAM" id="SSF53756">
    <property type="entry name" value="UDP-Glycosyltransferase/glycogen phosphorylase"/>
    <property type="match status" value="1"/>
</dbReference>
<organism evidence="1 2">
    <name type="scientific">Streptomyces fuscus</name>
    <dbReference type="NCBI Taxonomy" id="3048495"/>
    <lineage>
        <taxon>Bacteria</taxon>
        <taxon>Bacillati</taxon>
        <taxon>Actinomycetota</taxon>
        <taxon>Actinomycetes</taxon>
        <taxon>Kitasatosporales</taxon>
        <taxon>Streptomycetaceae</taxon>
        <taxon>Streptomyces</taxon>
    </lineage>
</organism>
<dbReference type="RefSeq" id="WP_255310362.1">
    <property type="nucleotide sequence ID" value="NZ_JASJUS010000003.1"/>
</dbReference>
<name>A0ABT7IT84_9ACTN</name>
<protein>
    <recommendedName>
        <fullName evidence="3">Glycosyltransferase</fullName>
    </recommendedName>
</protein>
<sequence>MRVLTPTAAVHDELTTAFPCLPVEVRPFAVADEGDRLADAERSRAREEFGIPAAEAAVCLVGGWWPYKDTNVIGAALARLDAPVHLLVAGSPLDHMVLHQWGALPHVRLHTAPGPASEDQIRTVYAACDATLVARRPGVGKESGLVIDAVRLGVPLIVSDHDPQLT</sequence>
<evidence type="ECO:0000313" key="2">
    <source>
        <dbReference type="Proteomes" id="UP001241926"/>
    </source>
</evidence>
<dbReference type="Gene3D" id="3.40.50.2000">
    <property type="entry name" value="Glycogen Phosphorylase B"/>
    <property type="match status" value="1"/>
</dbReference>
<comment type="caution">
    <text evidence="1">The sequence shown here is derived from an EMBL/GenBank/DDBJ whole genome shotgun (WGS) entry which is preliminary data.</text>
</comment>
<dbReference type="Proteomes" id="UP001241926">
    <property type="component" value="Unassembled WGS sequence"/>
</dbReference>
<keyword evidence="2" id="KW-1185">Reference proteome</keyword>
<reference evidence="1 2" key="1">
    <citation type="submission" date="2023-05" db="EMBL/GenBank/DDBJ databases">
        <title>Streptomyces fuscus sp. nov., a brown-black pigment producing actinomyces isolated from dry sand of Sea duck farm.</title>
        <authorList>
            <person name="Xie J."/>
            <person name="Shen N."/>
        </authorList>
    </citation>
    <scope>NUCLEOTIDE SEQUENCE [LARGE SCALE GENOMIC DNA]</scope>
    <source>
        <strain evidence="1 2">GXMU-J15</strain>
    </source>
</reference>